<gene>
    <name evidence="2" type="ORF">EVG20_g10350</name>
</gene>
<feature type="region of interest" description="Disordered" evidence="1">
    <location>
        <begin position="1"/>
        <end position="89"/>
    </location>
</feature>
<reference evidence="2 3" key="1">
    <citation type="submission" date="2019-02" db="EMBL/GenBank/DDBJ databases">
        <title>Genome sequencing of the rare red list fungi Dentipellis fragilis.</title>
        <authorList>
            <person name="Buettner E."/>
            <person name="Kellner H."/>
        </authorList>
    </citation>
    <scope>NUCLEOTIDE SEQUENCE [LARGE SCALE GENOMIC DNA]</scope>
    <source>
        <strain evidence="2 3">DSM 105465</strain>
    </source>
</reference>
<evidence type="ECO:0000313" key="3">
    <source>
        <dbReference type="Proteomes" id="UP000298327"/>
    </source>
</evidence>
<feature type="compositionally biased region" description="Basic and acidic residues" evidence="1">
    <location>
        <begin position="32"/>
        <end position="54"/>
    </location>
</feature>
<evidence type="ECO:0000256" key="1">
    <source>
        <dbReference type="SAM" id="MobiDB-lite"/>
    </source>
</evidence>
<sequence>MHSAIASNARPLQRHGHQPCPLWPAQAQKLKSKPEAASDDRPKSLWAAKMDDGPAKVAPGPATHRCPRDALYSRHHPISIPPAPAISLR</sequence>
<dbReference type="EMBL" id="SEOQ01001232">
    <property type="protein sequence ID" value="TFY52908.1"/>
    <property type="molecule type" value="Genomic_DNA"/>
</dbReference>
<name>A0A4Y9XT14_9AGAM</name>
<proteinExistence type="predicted"/>
<organism evidence="2 3">
    <name type="scientific">Dentipellis fragilis</name>
    <dbReference type="NCBI Taxonomy" id="205917"/>
    <lineage>
        <taxon>Eukaryota</taxon>
        <taxon>Fungi</taxon>
        <taxon>Dikarya</taxon>
        <taxon>Basidiomycota</taxon>
        <taxon>Agaricomycotina</taxon>
        <taxon>Agaricomycetes</taxon>
        <taxon>Russulales</taxon>
        <taxon>Hericiaceae</taxon>
        <taxon>Dentipellis</taxon>
    </lineage>
</organism>
<feature type="compositionally biased region" description="Pro residues" evidence="1">
    <location>
        <begin position="79"/>
        <end position="89"/>
    </location>
</feature>
<accession>A0A4Y9XT14</accession>
<comment type="caution">
    <text evidence="2">The sequence shown here is derived from an EMBL/GenBank/DDBJ whole genome shotgun (WGS) entry which is preliminary data.</text>
</comment>
<protein>
    <submittedName>
        <fullName evidence="2">Uncharacterized protein</fullName>
    </submittedName>
</protein>
<dbReference type="AlphaFoldDB" id="A0A4Y9XT14"/>
<keyword evidence="3" id="KW-1185">Reference proteome</keyword>
<dbReference type="Proteomes" id="UP000298327">
    <property type="component" value="Unassembled WGS sequence"/>
</dbReference>
<evidence type="ECO:0000313" key="2">
    <source>
        <dbReference type="EMBL" id="TFY52908.1"/>
    </source>
</evidence>